<organism evidence="3 4">
    <name type="scientific">Rhamnella rubrinervis</name>
    <dbReference type="NCBI Taxonomy" id="2594499"/>
    <lineage>
        <taxon>Eukaryota</taxon>
        <taxon>Viridiplantae</taxon>
        <taxon>Streptophyta</taxon>
        <taxon>Embryophyta</taxon>
        <taxon>Tracheophyta</taxon>
        <taxon>Spermatophyta</taxon>
        <taxon>Magnoliopsida</taxon>
        <taxon>eudicotyledons</taxon>
        <taxon>Gunneridae</taxon>
        <taxon>Pentapetalae</taxon>
        <taxon>rosids</taxon>
        <taxon>fabids</taxon>
        <taxon>Rosales</taxon>
        <taxon>Rhamnaceae</taxon>
        <taxon>rhamnoid group</taxon>
        <taxon>Rhamneae</taxon>
        <taxon>Rhamnella</taxon>
    </lineage>
</organism>
<accession>A0A8K0HIH5</accession>
<reference evidence="3" key="1">
    <citation type="submission" date="2020-03" db="EMBL/GenBank/DDBJ databases">
        <title>A high-quality chromosome-level genome assembly of a woody plant with both climbing and erect habits, Rhamnella rubrinervis.</title>
        <authorList>
            <person name="Lu Z."/>
            <person name="Yang Y."/>
            <person name="Zhu X."/>
            <person name="Sun Y."/>
        </authorList>
    </citation>
    <scope>NUCLEOTIDE SEQUENCE</scope>
    <source>
        <strain evidence="3">BYM</strain>
        <tissue evidence="3">Leaf</tissue>
    </source>
</reference>
<dbReference type="InterPro" id="IPR039335">
    <property type="entry name" value="SIB1/2"/>
</dbReference>
<evidence type="ECO:0000256" key="1">
    <source>
        <dbReference type="SAM" id="MobiDB-lite"/>
    </source>
</evidence>
<evidence type="ECO:0000313" key="4">
    <source>
        <dbReference type="Proteomes" id="UP000796880"/>
    </source>
</evidence>
<keyword evidence="4" id="KW-1185">Reference proteome</keyword>
<evidence type="ECO:0000313" key="3">
    <source>
        <dbReference type="EMBL" id="KAF3452324.1"/>
    </source>
</evidence>
<dbReference type="Pfam" id="PF05678">
    <property type="entry name" value="VQ"/>
    <property type="match status" value="1"/>
</dbReference>
<dbReference type="Proteomes" id="UP000796880">
    <property type="component" value="Unassembled WGS sequence"/>
</dbReference>
<dbReference type="PANTHER" id="PTHR33624:SF17">
    <property type="entry name" value="OS07G0687400 PROTEIN"/>
    <property type="match status" value="1"/>
</dbReference>
<name>A0A8K0HIH5_9ROSA</name>
<feature type="domain" description="VQ" evidence="2">
    <location>
        <begin position="31"/>
        <end position="58"/>
    </location>
</feature>
<gene>
    <name evidence="3" type="ORF">FNV43_RR02757</name>
</gene>
<dbReference type="AlphaFoldDB" id="A0A8K0HIH5"/>
<dbReference type="InterPro" id="IPR008889">
    <property type="entry name" value="VQ"/>
</dbReference>
<dbReference type="PANTHER" id="PTHR33624">
    <property type="entry name" value="SIGMA FACTOR BINDING PROTEIN 1, CHLOROPLASTIC"/>
    <property type="match status" value="1"/>
</dbReference>
<comment type="caution">
    <text evidence="3">The sequence shown here is derived from an EMBL/GenBank/DDBJ whole genome shotgun (WGS) entry which is preliminary data.</text>
</comment>
<evidence type="ECO:0000259" key="2">
    <source>
        <dbReference type="Pfam" id="PF05678"/>
    </source>
</evidence>
<sequence length="177" mass="20417">MEGVRKRHYNEHLMGKKPREAKKKPIKIKYISSPMMVHANSASEFRAIVQELTGQNSNIIESSISSTINSHNHRHHTTTPREYSRISGQARNSWVGVHDDNHQPPQTHTINDENVDDQFSSFMTFLAHFDLHDDDQAHDFIRSLASDDDDDDDLAHFTRSHVPESFCDFHPPHHIFA</sequence>
<protein>
    <recommendedName>
        <fullName evidence="2">VQ domain-containing protein</fullName>
    </recommendedName>
</protein>
<proteinExistence type="predicted"/>
<feature type="region of interest" description="Disordered" evidence="1">
    <location>
        <begin position="1"/>
        <end position="21"/>
    </location>
</feature>
<dbReference type="EMBL" id="VOIH02000002">
    <property type="protein sequence ID" value="KAF3452324.1"/>
    <property type="molecule type" value="Genomic_DNA"/>
</dbReference>
<dbReference type="OrthoDB" id="1929840at2759"/>